<evidence type="ECO:0000313" key="3">
    <source>
        <dbReference type="Proteomes" id="UP000563524"/>
    </source>
</evidence>
<dbReference type="NCBIfam" id="TIGR04433">
    <property type="entry name" value="UrcA_uranyl"/>
    <property type="match status" value="1"/>
</dbReference>
<protein>
    <submittedName>
        <fullName evidence="2">UrcA family protein</fullName>
    </submittedName>
</protein>
<dbReference type="AlphaFoldDB" id="A0A840I304"/>
<dbReference type="RefSeq" id="WP_183817913.1">
    <property type="nucleotide sequence ID" value="NZ_JACHOB010000003.1"/>
</dbReference>
<keyword evidence="3" id="KW-1185">Reference proteome</keyword>
<keyword evidence="1" id="KW-0732">Signal</keyword>
<reference evidence="2 3" key="1">
    <citation type="submission" date="2020-08" db="EMBL/GenBank/DDBJ databases">
        <title>Genomic Encyclopedia of Type Strains, Phase IV (KMG-IV): sequencing the most valuable type-strain genomes for metagenomic binning, comparative biology and taxonomic classification.</title>
        <authorList>
            <person name="Goeker M."/>
        </authorList>
    </citation>
    <scope>NUCLEOTIDE SEQUENCE [LARGE SCALE GENOMIC DNA]</scope>
    <source>
        <strain evidence="2 3">DSM 102850</strain>
    </source>
</reference>
<organism evidence="2 3">
    <name type="scientific">Parvularcula dongshanensis</name>
    <dbReference type="NCBI Taxonomy" id="1173995"/>
    <lineage>
        <taxon>Bacteria</taxon>
        <taxon>Pseudomonadati</taxon>
        <taxon>Pseudomonadota</taxon>
        <taxon>Alphaproteobacteria</taxon>
        <taxon>Parvularculales</taxon>
        <taxon>Parvularculaceae</taxon>
        <taxon>Parvularcula</taxon>
    </lineage>
</organism>
<comment type="caution">
    <text evidence="2">The sequence shown here is derived from an EMBL/GenBank/DDBJ whole genome shotgun (WGS) entry which is preliminary data.</text>
</comment>
<feature type="chain" id="PRO_5032816692" evidence="1">
    <location>
        <begin position="23"/>
        <end position="112"/>
    </location>
</feature>
<feature type="signal peptide" evidence="1">
    <location>
        <begin position="1"/>
        <end position="22"/>
    </location>
</feature>
<dbReference type="EMBL" id="JACHOB010000003">
    <property type="protein sequence ID" value="MBB4659386.1"/>
    <property type="molecule type" value="Genomic_DNA"/>
</dbReference>
<evidence type="ECO:0000313" key="2">
    <source>
        <dbReference type="EMBL" id="MBB4659386.1"/>
    </source>
</evidence>
<dbReference type="InterPro" id="IPR030972">
    <property type="entry name" value="UrcA_uranyl"/>
</dbReference>
<name>A0A840I304_9PROT</name>
<accession>A0A840I304</accession>
<sequence>MTFKTLLVGAAALTTLIPFATASAGGREVAGDDFTYAISVGALTSSAAAKAEYVKLERAVKRYCDRSGERGLTALKAMKSCRAEVMAAAVQKMPADLLALADADAKPVRPTL</sequence>
<evidence type="ECO:0000256" key="1">
    <source>
        <dbReference type="SAM" id="SignalP"/>
    </source>
</evidence>
<proteinExistence type="predicted"/>
<dbReference type="Proteomes" id="UP000563524">
    <property type="component" value="Unassembled WGS sequence"/>
</dbReference>
<gene>
    <name evidence="2" type="ORF">GGQ59_001911</name>
</gene>